<sequence>MERQRVVMMVEEAEASRAALEWAMRNYIRCGDSITLLYVCPPSALVRSRKKRRSLRLRGFHLALSFRDLCNGIDVEIVVTEGEQADTIISTVNQVGATTLILGLHQGSFLFNCRAMNQFSNRRNLKCKVLAIKHHSMPHDAPFLNLQLSQVETIHLCAPAAEAKVPFPMFTLPLGALCGKSKRQKNEVNKIKRRKIRFIVMRSKIIYKS</sequence>
<dbReference type="InterPro" id="IPR006016">
    <property type="entry name" value="UspA"/>
</dbReference>
<evidence type="ECO:0000313" key="2">
    <source>
        <dbReference type="EMBL" id="KAJ4765393.1"/>
    </source>
</evidence>
<accession>A0AAV8DFJ9</accession>
<dbReference type="PANTHER" id="PTHR47848:SF1">
    <property type="entry name" value="ADENINE NUCLEOTIDE ALPHA HYDROLASES-LIKE SUPERFAMILY PROTEIN"/>
    <property type="match status" value="1"/>
</dbReference>
<dbReference type="InterPro" id="IPR014729">
    <property type="entry name" value="Rossmann-like_a/b/a_fold"/>
</dbReference>
<proteinExistence type="predicted"/>
<dbReference type="EMBL" id="JAMFTS010000004">
    <property type="protein sequence ID" value="KAJ4765393.1"/>
    <property type="molecule type" value="Genomic_DNA"/>
</dbReference>
<dbReference type="AlphaFoldDB" id="A0AAV8DFJ9"/>
<comment type="caution">
    <text evidence="2">The sequence shown here is derived from an EMBL/GenBank/DDBJ whole genome shotgun (WGS) entry which is preliminary data.</text>
</comment>
<dbReference type="Proteomes" id="UP001140206">
    <property type="component" value="Chromosome 4"/>
</dbReference>
<gene>
    <name evidence="2" type="ORF">LUZ62_075768</name>
</gene>
<dbReference type="SUPFAM" id="SSF52402">
    <property type="entry name" value="Adenine nucleotide alpha hydrolases-like"/>
    <property type="match status" value="1"/>
</dbReference>
<organism evidence="2 3">
    <name type="scientific">Rhynchospora pubera</name>
    <dbReference type="NCBI Taxonomy" id="906938"/>
    <lineage>
        <taxon>Eukaryota</taxon>
        <taxon>Viridiplantae</taxon>
        <taxon>Streptophyta</taxon>
        <taxon>Embryophyta</taxon>
        <taxon>Tracheophyta</taxon>
        <taxon>Spermatophyta</taxon>
        <taxon>Magnoliopsida</taxon>
        <taxon>Liliopsida</taxon>
        <taxon>Poales</taxon>
        <taxon>Cyperaceae</taxon>
        <taxon>Cyperoideae</taxon>
        <taxon>Rhynchosporeae</taxon>
        <taxon>Rhynchospora</taxon>
    </lineage>
</organism>
<reference evidence="2" key="1">
    <citation type="submission" date="2022-08" db="EMBL/GenBank/DDBJ databases">
        <authorList>
            <person name="Marques A."/>
        </authorList>
    </citation>
    <scope>NUCLEOTIDE SEQUENCE</scope>
    <source>
        <strain evidence="2">RhyPub2mFocal</strain>
        <tissue evidence="2">Leaves</tissue>
    </source>
</reference>
<keyword evidence="2" id="KW-0378">Hydrolase</keyword>
<protein>
    <submittedName>
        <fullName evidence="2">Adenine nucleotide alpha hydrolases-like superfamily protein</fullName>
    </submittedName>
</protein>
<dbReference type="Gene3D" id="3.40.50.620">
    <property type="entry name" value="HUPs"/>
    <property type="match status" value="1"/>
</dbReference>
<dbReference type="GO" id="GO:0016787">
    <property type="term" value="F:hydrolase activity"/>
    <property type="evidence" value="ECO:0007669"/>
    <property type="project" value="UniProtKB-KW"/>
</dbReference>
<evidence type="ECO:0000259" key="1">
    <source>
        <dbReference type="Pfam" id="PF00582"/>
    </source>
</evidence>
<feature type="domain" description="UspA" evidence="1">
    <location>
        <begin position="3"/>
        <end position="109"/>
    </location>
</feature>
<name>A0AAV8DFJ9_9POAL</name>
<evidence type="ECO:0000313" key="3">
    <source>
        <dbReference type="Proteomes" id="UP001140206"/>
    </source>
</evidence>
<dbReference type="PANTHER" id="PTHR47848">
    <property type="entry name" value="ADENINE NUCLEOTIDE ALPHA HYDROLASES-LIKE SUPERFAMILY PROTEIN"/>
    <property type="match status" value="1"/>
</dbReference>
<keyword evidence="3" id="KW-1185">Reference proteome</keyword>
<dbReference type="Pfam" id="PF00582">
    <property type="entry name" value="Usp"/>
    <property type="match status" value="1"/>
</dbReference>